<evidence type="ECO:0000313" key="5">
    <source>
        <dbReference type="Proteomes" id="UP000190667"/>
    </source>
</evidence>
<dbReference type="STRING" id="1926881.BTJ39_07725"/>
<dbReference type="Pfam" id="PF00583">
    <property type="entry name" value="Acetyltransf_1"/>
    <property type="match status" value="1"/>
</dbReference>
<name>A0A1S8YQ49_9GAMM</name>
<proteinExistence type="predicted"/>
<dbReference type="InterPro" id="IPR016181">
    <property type="entry name" value="Acyl_CoA_acyltransferase"/>
</dbReference>
<evidence type="ECO:0000256" key="1">
    <source>
        <dbReference type="ARBA" id="ARBA00022679"/>
    </source>
</evidence>
<dbReference type="SUPFAM" id="SSF55729">
    <property type="entry name" value="Acyl-CoA N-acyltransferases (Nat)"/>
    <property type="match status" value="1"/>
</dbReference>
<evidence type="ECO:0000256" key="2">
    <source>
        <dbReference type="ARBA" id="ARBA00023315"/>
    </source>
</evidence>
<organism evidence="4 5">
    <name type="scientific">Izhakiella australiensis</name>
    <dbReference type="NCBI Taxonomy" id="1926881"/>
    <lineage>
        <taxon>Bacteria</taxon>
        <taxon>Pseudomonadati</taxon>
        <taxon>Pseudomonadota</taxon>
        <taxon>Gammaproteobacteria</taxon>
        <taxon>Enterobacterales</taxon>
        <taxon>Erwiniaceae</taxon>
        <taxon>Izhakiella</taxon>
    </lineage>
</organism>
<dbReference type="GO" id="GO:0016747">
    <property type="term" value="F:acyltransferase activity, transferring groups other than amino-acyl groups"/>
    <property type="evidence" value="ECO:0007669"/>
    <property type="project" value="InterPro"/>
</dbReference>
<protein>
    <recommendedName>
        <fullName evidence="3">N-acetyltransferase domain-containing protein</fullName>
    </recommendedName>
</protein>
<gene>
    <name evidence="4" type="ORF">BTJ39_07725</name>
</gene>
<dbReference type="PANTHER" id="PTHR43877">
    <property type="entry name" value="AMINOALKYLPHOSPHONATE N-ACETYLTRANSFERASE-RELATED-RELATED"/>
    <property type="match status" value="1"/>
</dbReference>
<evidence type="ECO:0000313" key="4">
    <source>
        <dbReference type="EMBL" id="OON40995.1"/>
    </source>
</evidence>
<sequence>MLMAALSQTLKAITGSSGQGKFDAAAMAQPGCCFAIARDGAGNLLGCGAIRPLPGYAGVAELKRMFALKSSAGAGTALLRFLESRAREAGYHAVWLETRRINQRAVDFYLHRGYQPISAFAPYCGKQEAVCLGRNLNDGG</sequence>
<dbReference type="PROSITE" id="PS51186">
    <property type="entry name" value="GNAT"/>
    <property type="match status" value="1"/>
</dbReference>
<feature type="domain" description="N-acetyltransferase" evidence="3">
    <location>
        <begin position="1"/>
        <end position="137"/>
    </location>
</feature>
<dbReference type="PANTHER" id="PTHR43877:SF2">
    <property type="entry name" value="AMINOALKYLPHOSPHONATE N-ACETYLTRANSFERASE-RELATED"/>
    <property type="match status" value="1"/>
</dbReference>
<keyword evidence="5" id="KW-1185">Reference proteome</keyword>
<comment type="caution">
    <text evidence="4">The sequence shown here is derived from an EMBL/GenBank/DDBJ whole genome shotgun (WGS) entry which is preliminary data.</text>
</comment>
<keyword evidence="2" id="KW-0012">Acyltransferase</keyword>
<dbReference type="Gene3D" id="3.40.630.30">
    <property type="match status" value="1"/>
</dbReference>
<dbReference type="CDD" id="cd04301">
    <property type="entry name" value="NAT_SF"/>
    <property type="match status" value="1"/>
</dbReference>
<accession>A0A1S8YQ49</accession>
<dbReference type="EMBL" id="MRUL01000003">
    <property type="protein sequence ID" value="OON40995.1"/>
    <property type="molecule type" value="Genomic_DNA"/>
</dbReference>
<dbReference type="InterPro" id="IPR000182">
    <property type="entry name" value="GNAT_dom"/>
</dbReference>
<dbReference type="AlphaFoldDB" id="A0A1S8YQ49"/>
<dbReference type="Proteomes" id="UP000190667">
    <property type="component" value="Unassembled WGS sequence"/>
</dbReference>
<dbReference type="InterPro" id="IPR050832">
    <property type="entry name" value="Bact_Acetyltransf"/>
</dbReference>
<reference evidence="4 5" key="1">
    <citation type="submission" date="2016-12" db="EMBL/GenBank/DDBJ databases">
        <title>Izhakiella australiana sp. nov. of genus Izhakiella isolated from Australian desert.</title>
        <authorList>
            <person name="Ji M."/>
        </authorList>
    </citation>
    <scope>NUCLEOTIDE SEQUENCE [LARGE SCALE GENOMIC DNA]</scope>
    <source>
        <strain evidence="4 5">D4N98</strain>
    </source>
</reference>
<dbReference type="OrthoDB" id="9803233at2"/>
<keyword evidence="1" id="KW-0808">Transferase</keyword>
<evidence type="ECO:0000259" key="3">
    <source>
        <dbReference type="PROSITE" id="PS51186"/>
    </source>
</evidence>